<feature type="region of interest" description="Disordered" evidence="1">
    <location>
        <begin position="1"/>
        <end position="91"/>
    </location>
</feature>
<dbReference type="GO" id="GO:0003677">
    <property type="term" value="F:DNA binding"/>
    <property type="evidence" value="ECO:0007669"/>
    <property type="project" value="InterPro"/>
</dbReference>
<keyword evidence="3" id="KW-1185">Reference proteome</keyword>
<proteinExistence type="predicted"/>
<dbReference type="GeneID" id="63770593"/>
<sequence>MAEGDTPQGQSSIRPMAAVNRLPGKYVKATVPDTPEVPKTAHASPIPNKTGSPSNPANGSDENTRRREAPSDRQQRTLTRSASSQQCAPIDAQRTITTIDGLHHAPTGPQLPALSTAQARQGGEYWRHRDEYERDIGDTQSNWEEFKAKFDFGLVFEQLQGHEKQRYAKLLLQADEKKRLVALEEDTVEALLSTAAKTLDNHNGNPFSNSKHTPCSPTRKAPGFADLDTSPSQSMTPRARGRPRKHPPKLMGDEKTVTMGVNEFKRYREYYRPEYKKKEDVQTAFVYKARVFGTETKVFSTLLDDPMYMGYLPGEYILRYIGRDDIGDDENNVQQLHRRGVAITRSGQLVAYVLGEGTVPFTKEQCYGRFEEVFPAIVNLIVAFLGFNPEDPEQMEPTLKSFWAKPKTELAKVDISYLEEMWRDRFKNTGRPNFMATQYLESRSKLWEAAWLLCELQRQKVELKPGWSDLEGFLKFMSGGVDMAKLATYYTGVWLRDEAIRCIQEGYPDEVLIYDPRKQAGKIKNSHEFYRGVLVFPQPAPFDTTRLKELREAAIRVVTHQPILDDLILQNRAERAEREEAAREAALWNNYPWSNLPVPADRASGDQVPYTNQQLASARQQLTQQQPQQPAQQQSVEQQLFQKELGQLARQHLARDKLARQQLAERSRQRNTSSDHHQQVGPAQRSQGASSNVRKPAISTSSNQQVVATPTEQKVTSAGAQKQTSLIIPEEQPSKRKRGRPPKDPSQPTRKRAKPAKAADATKTIEDSIEVASDSVSAALSSPLPTKTDN</sequence>
<feature type="compositionally biased region" description="Polar residues" evidence="1">
    <location>
        <begin position="684"/>
        <end position="726"/>
    </location>
</feature>
<dbReference type="EMBL" id="MCFJ01000009">
    <property type="protein sequence ID" value="ORY62435.1"/>
    <property type="molecule type" value="Genomic_DNA"/>
</dbReference>
<accession>A0A1Y2DUV6</accession>
<feature type="compositionally biased region" description="Polar residues" evidence="1">
    <location>
        <begin position="47"/>
        <end position="61"/>
    </location>
</feature>
<feature type="compositionally biased region" description="Polar residues" evidence="1">
    <location>
        <begin position="76"/>
        <end position="87"/>
    </location>
</feature>
<feature type="compositionally biased region" description="Polar residues" evidence="1">
    <location>
        <begin position="201"/>
        <end position="216"/>
    </location>
</feature>
<dbReference type="OrthoDB" id="4742917at2759"/>
<feature type="compositionally biased region" description="Basic residues" evidence="1">
    <location>
        <begin position="239"/>
        <end position="248"/>
    </location>
</feature>
<evidence type="ECO:0000256" key="1">
    <source>
        <dbReference type="SAM" id="MobiDB-lite"/>
    </source>
</evidence>
<organism evidence="2 3">
    <name type="scientific">Pseudomassariella vexata</name>
    <dbReference type="NCBI Taxonomy" id="1141098"/>
    <lineage>
        <taxon>Eukaryota</taxon>
        <taxon>Fungi</taxon>
        <taxon>Dikarya</taxon>
        <taxon>Ascomycota</taxon>
        <taxon>Pezizomycotina</taxon>
        <taxon>Sordariomycetes</taxon>
        <taxon>Xylariomycetidae</taxon>
        <taxon>Amphisphaeriales</taxon>
        <taxon>Pseudomassariaceae</taxon>
        <taxon>Pseudomassariella</taxon>
    </lineage>
</organism>
<dbReference type="InParanoid" id="A0A1Y2DUV6"/>
<gene>
    <name evidence="2" type="ORF">BCR38DRAFT_239682</name>
</gene>
<name>A0A1Y2DUV6_9PEZI</name>
<dbReference type="AlphaFoldDB" id="A0A1Y2DUV6"/>
<dbReference type="InterPro" id="IPR017956">
    <property type="entry name" value="AT_hook_DNA-bd_motif"/>
</dbReference>
<feature type="compositionally biased region" description="Basic and acidic residues" evidence="1">
    <location>
        <begin position="62"/>
        <end position="75"/>
    </location>
</feature>
<feature type="region of interest" description="Disordered" evidence="1">
    <location>
        <begin position="199"/>
        <end position="253"/>
    </location>
</feature>
<evidence type="ECO:0000313" key="3">
    <source>
        <dbReference type="Proteomes" id="UP000193689"/>
    </source>
</evidence>
<dbReference type="RefSeq" id="XP_040714271.1">
    <property type="nucleotide sequence ID" value="XM_040854381.1"/>
</dbReference>
<reference evidence="2 3" key="1">
    <citation type="submission" date="2016-07" db="EMBL/GenBank/DDBJ databases">
        <title>Pervasive Adenine N6-methylation of Active Genes in Fungi.</title>
        <authorList>
            <consortium name="DOE Joint Genome Institute"/>
            <person name="Mondo S.J."/>
            <person name="Dannebaum R.O."/>
            <person name="Kuo R.C."/>
            <person name="Labutti K."/>
            <person name="Haridas S."/>
            <person name="Kuo A."/>
            <person name="Salamov A."/>
            <person name="Ahrendt S.R."/>
            <person name="Lipzen A."/>
            <person name="Sullivan W."/>
            <person name="Andreopoulos W.B."/>
            <person name="Clum A."/>
            <person name="Lindquist E."/>
            <person name="Daum C."/>
            <person name="Ramamoorthy G.K."/>
            <person name="Gryganskyi A."/>
            <person name="Culley D."/>
            <person name="Magnuson J.K."/>
            <person name="James T.Y."/>
            <person name="O'Malley M.A."/>
            <person name="Stajich J.E."/>
            <person name="Spatafora J.W."/>
            <person name="Visel A."/>
            <person name="Grigoriev I.V."/>
        </authorList>
    </citation>
    <scope>NUCLEOTIDE SEQUENCE [LARGE SCALE GENOMIC DNA]</scope>
    <source>
        <strain evidence="2 3">CBS 129021</strain>
    </source>
</reference>
<comment type="caution">
    <text evidence="2">The sequence shown here is derived from an EMBL/GenBank/DDBJ whole genome shotgun (WGS) entry which is preliminary data.</text>
</comment>
<protein>
    <submittedName>
        <fullName evidence="2">Uncharacterized protein</fullName>
    </submittedName>
</protein>
<feature type="region of interest" description="Disordered" evidence="1">
    <location>
        <begin position="616"/>
        <end position="638"/>
    </location>
</feature>
<evidence type="ECO:0000313" key="2">
    <source>
        <dbReference type="EMBL" id="ORY62435.1"/>
    </source>
</evidence>
<feature type="compositionally biased region" description="Basic and acidic residues" evidence="1">
    <location>
        <begin position="660"/>
        <end position="678"/>
    </location>
</feature>
<dbReference type="Proteomes" id="UP000193689">
    <property type="component" value="Unassembled WGS sequence"/>
</dbReference>
<feature type="region of interest" description="Disordered" evidence="1">
    <location>
        <begin position="660"/>
        <end position="767"/>
    </location>
</feature>
<dbReference type="SMART" id="SM00384">
    <property type="entry name" value="AT_hook"/>
    <property type="match status" value="2"/>
</dbReference>